<gene>
    <name evidence="1" type="ORF">ACFH04_07090</name>
</gene>
<dbReference type="RefSeq" id="WP_394317255.1">
    <property type="nucleotide sequence ID" value="NZ_JBHMQV010000007.1"/>
</dbReference>
<name>A0ABV6TED7_9ACTN</name>
<proteinExistence type="predicted"/>
<evidence type="ECO:0000313" key="1">
    <source>
        <dbReference type="EMBL" id="MFC0843499.1"/>
    </source>
</evidence>
<dbReference type="EMBL" id="JBHMQV010000007">
    <property type="protein sequence ID" value="MFC0843499.1"/>
    <property type="molecule type" value="Genomic_DNA"/>
</dbReference>
<comment type="caution">
    <text evidence="1">The sequence shown here is derived from an EMBL/GenBank/DDBJ whole genome shotgun (WGS) entry which is preliminary data.</text>
</comment>
<evidence type="ECO:0000313" key="2">
    <source>
        <dbReference type="Proteomes" id="UP001589887"/>
    </source>
</evidence>
<reference evidence="1 2" key="1">
    <citation type="submission" date="2024-09" db="EMBL/GenBank/DDBJ databases">
        <authorList>
            <person name="Sun Q."/>
            <person name="Mori K."/>
        </authorList>
    </citation>
    <scope>NUCLEOTIDE SEQUENCE [LARGE SCALE GENOMIC DNA]</scope>
    <source>
        <strain evidence="1 2">JCM 4557</strain>
    </source>
</reference>
<organism evidence="1 2">
    <name type="scientific">Streptomyces noboritoensis</name>
    <dbReference type="NCBI Taxonomy" id="67337"/>
    <lineage>
        <taxon>Bacteria</taxon>
        <taxon>Bacillati</taxon>
        <taxon>Actinomycetota</taxon>
        <taxon>Actinomycetes</taxon>
        <taxon>Kitasatosporales</taxon>
        <taxon>Streptomycetaceae</taxon>
        <taxon>Streptomyces</taxon>
    </lineage>
</organism>
<keyword evidence="2" id="KW-1185">Reference proteome</keyword>
<dbReference type="Proteomes" id="UP001589887">
    <property type="component" value="Unassembled WGS sequence"/>
</dbReference>
<sequence>MIKELDVMLSLATRSSWHVQFAPLPPHRGVDVVHTNLRLGLSALDDLRDEGGAVGPVLCCPEHQAVLIPVEEGTADRWHAPHSQCLRAGWQCRPGYGTNTVRRCAGGVWLLPDTCSGTLLPASSQDLHHRLCVTRARWASAA</sequence>
<protein>
    <submittedName>
        <fullName evidence="1">Uncharacterized protein</fullName>
    </submittedName>
</protein>
<accession>A0ABV6TED7</accession>